<dbReference type="STRING" id="947013.SAMN04488109_5138"/>
<dbReference type="OrthoDB" id="9805017at2"/>
<proteinExistence type="predicted"/>
<dbReference type="SUPFAM" id="SSF69318">
    <property type="entry name" value="Integrin alpha N-terminal domain"/>
    <property type="match status" value="2"/>
</dbReference>
<organism evidence="2 3">
    <name type="scientific">Chryseolinea serpens</name>
    <dbReference type="NCBI Taxonomy" id="947013"/>
    <lineage>
        <taxon>Bacteria</taxon>
        <taxon>Pseudomonadati</taxon>
        <taxon>Bacteroidota</taxon>
        <taxon>Cytophagia</taxon>
        <taxon>Cytophagales</taxon>
        <taxon>Fulvivirgaceae</taxon>
        <taxon>Chryseolinea</taxon>
    </lineage>
</organism>
<reference evidence="2 3" key="1">
    <citation type="submission" date="2016-11" db="EMBL/GenBank/DDBJ databases">
        <authorList>
            <person name="Jaros S."/>
            <person name="Januszkiewicz K."/>
            <person name="Wedrychowicz H."/>
        </authorList>
    </citation>
    <scope>NUCLEOTIDE SEQUENCE [LARGE SCALE GENOMIC DNA]</scope>
    <source>
        <strain evidence="2 3">DSM 24574</strain>
    </source>
</reference>
<dbReference type="InterPro" id="IPR028994">
    <property type="entry name" value="Integrin_alpha_N"/>
</dbReference>
<evidence type="ECO:0000313" key="3">
    <source>
        <dbReference type="Proteomes" id="UP000184212"/>
    </source>
</evidence>
<evidence type="ECO:0000256" key="1">
    <source>
        <dbReference type="SAM" id="SignalP"/>
    </source>
</evidence>
<gene>
    <name evidence="2" type="ORF">SAMN04488109_5138</name>
</gene>
<dbReference type="Proteomes" id="UP000184212">
    <property type="component" value="Unassembled WGS sequence"/>
</dbReference>
<feature type="signal peptide" evidence="1">
    <location>
        <begin position="1"/>
        <end position="21"/>
    </location>
</feature>
<sequence>MKRYVYLFALCLSLCATVSHAQEICANGLDDDGDGFIDCFDKDCANQVVCTGGYVGNDLLCEAKPSQFPAFTLALESASPDGTANHLGRAVVGDIDGDGVPEMMTVNKFSKKIFILNGKATGTVNTIKKQLTVSFTPAYEDIAIANLSNGNGGCGEIFILGTDWSLYAFDCNLNQLWVTKLPGDPGTIGIADFNADGKEEIYARNAIFNAQTGATIVAPGASWSSFNGGPVAVDVLNDATKAAHKPTDAVKDDNLELVCGGVIYSVNIAGGTINQEMNIANYGKKVDIDATSVADVNVDGSLDVVASGKDTNNGNTTIFFWDLVTNKVKTYSDPMSGNVTIQACPPATSDYYKNGWHQGTGRVNIADLDGDGKPNLAYVSGKYLYALKDDPANATNLVPLWPKITVFEETSGNTGCTLFDFNGDGKSEIVYRDEKFIYILDGTDGSVFTQQPCVSRTNREYPVVADVDADGSTELCVTCRTIDFVQNGAIIDPNDPNYLVADRANFCNINQAEFSQVRVFRSGGEPWVPARRVWNQHGYFNVNVNDNLTIPKVQQKHHLAFSENVCTTGKNRPLNSFLNQSPFLNSLGCPKYASPDLAFVDNSLTVNQPTCPSLTFTVSFKIKNKGDNGLSGDVPISFYDNDPTKAGANKLGTTKVTLNNLSVGAEQALTNLSVSGPGSNFTLYIVLNDGGTTVPTPIKLPNTNFIECDYGNNIIQAPITPKPVALTALKVQDNITCSGGTTPNNGAAQAYVMTGAVKNTTDYNFYWSKGTTAKPIASADFTGASYTGIPGGTYTVYAIHKTAKCSSDTVQVVVGDIQSQFSIRIDLISGLTNCKSNPNGHLDAVVLDSKGNAIDPSTNKYTFAWYQGTDVLTDPKIGNSHNIAGLIAITYSVLVIEKATGCQRFDSYNLPDQSVKPVVAATKQDALCTLSTSGKASALADGGTAGYTFSWYLGSAVKPSADFTGDTWNNLAQGSYTVVATKNSTKCASLPQTVSIIQTTPPSISANATADQISCDVTAPTGAASVTPVGNIADFDYQWYTGQNTVNAIAGATQNTVGGLSGNTYYTIKVVDKNTHCSATKEVHITDGVVPVSLLSIDLTANSKCVPTNGGIEVKTVSPDLPSDYDFFWYNGSSVKASSDYLTNKTNLLPGVPDGTYTVRAIHKVRKCMTPAKTITVANAIVPFVISLTDQKQPTDCTSPTGYLEAGVGTANTNGYDFAWFAGGSPSGTPLTTDIFNTPTSSKKDNIQQGNYAVQVTNRDNGCKQDEQFILDFIDSHRLNFISQTDVTNCDPAYNNGAAVVELTRLAPTLTTADYDVFLYAGSVDPGSGPGLATVPNTGPGNEYNTNPTTILAPQSYTFVAVANAGPAAGCRAVRTVTLKQVTADPVIDDNLSNASMINNTFCKTSTTLTGNGGISVVVTGNPADYDYQWSTGATTQNIANVVPGDYSVKVTYNNSAAANIGCFTNRTFTVGNKPMEVAINMANGDLTTTDVLHCIVNSNNQPNPEGTVTFQRLEVDNSPVTSPFAGYTFNWHKADGTAVPDLDASANPDANGWDNASLASGSYYVVATDGASSCDVTASFDILNKAVNTVDVTLIAFQNEIHCVGRTTGSLKVLASGTSTTGYTYNWFDAGGPVSNTDEVTGITSATLSPMAYNVVATNNSTNCVAKDTYVVLSAKNPIDIDASSTPLVNCEVIDPVADNPKALAAVTFGGYDDASGLPLAINQNDFTFTWTVDNVALPPQKEITLTVLDLNKPISVVATYNLDPTIDPSTGQPLCISSTLVVPFNDERVYPPVSAEALMPVTNCDPTIPNGVASASVNGDFVNYDFYWFEGLPPVALPGGFYQGVQVDGLKAKVAPDNTVYTVLAKDRVTGCTNTATIEINYSPVAIPMPQIEILSQVTSCVKGEENGALSVSVDKNISDYIFDWYIGQAEKASPDFVGDEYDSLAVGIYSATATSRITGCKSPLVSEEIIFVPVYPEFDFSTVATHCTAPVDGQQPVPDGSLSLFITNSVEIDKIDWFHGTVVPDDDTAPGFVTGPLVTNIDAGDYAVRVTSLLGCKTTKTVSVKTDIRPFNGVSRNGDGSNDIFYIGCINNFENNLVKIFNRAGTLVYEAEGYDNSEIFFDGQSNKGISLMGTNLPGGTYYYIIDKRDGSKPMAGYLELIN</sequence>
<feature type="chain" id="PRO_5012047896" evidence="1">
    <location>
        <begin position="22"/>
        <end position="2165"/>
    </location>
</feature>
<keyword evidence="3" id="KW-1185">Reference proteome</keyword>
<dbReference type="Pfam" id="PF13585">
    <property type="entry name" value="CHU_C"/>
    <property type="match status" value="1"/>
</dbReference>
<dbReference type="EMBL" id="FQWQ01000004">
    <property type="protein sequence ID" value="SHH75125.1"/>
    <property type="molecule type" value="Genomic_DNA"/>
</dbReference>
<name>A0A1M5VIV0_9BACT</name>
<protein>
    <submittedName>
        <fullName evidence="2">Gliding motility-associated C-terminal domain-containing protein</fullName>
    </submittedName>
</protein>
<accession>A0A1M5VIV0</accession>
<keyword evidence="1" id="KW-0732">Signal</keyword>
<evidence type="ECO:0000313" key="2">
    <source>
        <dbReference type="EMBL" id="SHH75125.1"/>
    </source>
</evidence>
<dbReference type="RefSeq" id="WP_073140220.1">
    <property type="nucleotide sequence ID" value="NZ_FQWQ01000004.1"/>
</dbReference>